<dbReference type="STRING" id="74545.EU96_1353"/>
<dbReference type="AlphaFoldDB" id="A0A0A2AAV8"/>
<dbReference type="Pfam" id="PF05721">
    <property type="entry name" value="PhyH"/>
    <property type="match status" value="1"/>
</dbReference>
<dbReference type="PANTHER" id="PTHR20883:SF48">
    <property type="entry name" value="ECTOINE DIOXYGENASE"/>
    <property type="match status" value="1"/>
</dbReference>
<organism evidence="1 2">
    <name type="scientific">Prochlorococcus marinus str. MIT 9302</name>
    <dbReference type="NCBI Taxonomy" id="74545"/>
    <lineage>
        <taxon>Bacteria</taxon>
        <taxon>Bacillati</taxon>
        <taxon>Cyanobacteriota</taxon>
        <taxon>Cyanophyceae</taxon>
        <taxon>Synechococcales</taxon>
        <taxon>Prochlorococcaceae</taxon>
        <taxon>Prochlorococcus</taxon>
    </lineage>
</organism>
<proteinExistence type="predicted"/>
<dbReference type="PANTHER" id="PTHR20883">
    <property type="entry name" value="PHYTANOYL-COA DIOXYGENASE DOMAIN CONTAINING 1"/>
    <property type="match status" value="1"/>
</dbReference>
<comment type="caution">
    <text evidence="1">The sequence shown here is derived from an EMBL/GenBank/DDBJ whole genome shotgun (WGS) entry which is preliminary data.</text>
</comment>
<name>A0A0A2AAV8_PROMR</name>
<evidence type="ECO:0000313" key="1">
    <source>
        <dbReference type="EMBL" id="KGF97639.1"/>
    </source>
</evidence>
<dbReference type="InterPro" id="IPR008775">
    <property type="entry name" value="Phytyl_CoA_dOase-like"/>
</dbReference>
<dbReference type="Gene3D" id="2.60.120.620">
    <property type="entry name" value="q2cbj1_9rhob like domain"/>
    <property type="match status" value="1"/>
</dbReference>
<gene>
    <name evidence="1" type="ORF">EU96_1353</name>
</gene>
<dbReference type="RefSeq" id="WP_025930550.1">
    <property type="nucleotide sequence ID" value="NZ_CP138951.1"/>
</dbReference>
<dbReference type="GO" id="GO:0005506">
    <property type="term" value="F:iron ion binding"/>
    <property type="evidence" value="ECO:0007669"/>
    <property type="project" value="UniProtKB-ARBA"/>
</dbReference>
<dbReference type="GO" id="GO:0016706">
    <property type="term" value="F:2-oxoglutarate-dependent dioxygenase activity"/>
    <property type="evidence" value="ECO:0007669"/>
    <property type="project" value="UniProtKB-ARBA"/>
</dbReference>
<dbReference type="eggNOG" id="COG5285">
    <property type="taxonomic scope" value="Bacteria"/>
</dbReference>
<dbReference type="OrthoDB" id="425617at2"/>
<evidence type="ECO:0008006" key="3">
    <source>
        <dbReference type="Google" id="ProtNLM"/>
    </source>
</evidence>
<sequence>MNNIKLKFDNDGFIVNENLINQNDLEAIEKWISELNDSKEVNHHYEKTVNGKVLSRTENFVSSHTSFREFLLSSSIKDYLTMLFDDEPILFKEKINYKYPGGAGYAPHQDAPAYPFGKKHITMLLAIDDSDISNGCLEFARGRNNEGIINIDDKGCIDSLTAEKFVWEKIPLKKGGAVFFDSFVPHRSSTNKSSRPRRALYVTYNAKTEGDLRKDYYDFKKNSLKDGYVSLIGHFEGEAIK</sequence>
<evidence type="ECO:0000313" key="2">
    <source>
        <dbReference type="Proteomes" id="UP000030445"/>
    </source>
</evidence>
<dbReference type="Proteomes" id="UP000030445">
    <property type="component" value="Unassembled WGS sequence"/>
</dbReference>
<protein>
    <recommendedName>
        <fullName evidence="3">Phytanoyl-CoA dioxygenase</fullName>
    </recommendedName>
</protein>
<dbReference type="SUPFAM" id="SSF51197">
    <property type="entry name" value="Clavaminate synthase-like"/>
    <property type="match status" value="1"/>
</dbReference>
<accession>A0A0A2AAV8</accession>
<reference evidence="2" key="1">
    <citation type="journal article" date="2014" name="Sci. Data">
        <title>Genomes of diverse isolates of the marine cyanobacterium Prochlorococcus.</title>
        <authorList>
            <person name="Biller S."/>
            <person name="Berube P."/>
            <person name="Thompson J."/>
            <person name="Kelly L."/>
            <person name="Roggensack S."/>
            <person name="Awad L."/>
            <person name="Roache-Johnson K."/>
            <person name="Ding H."/>
            <person name="Giovannoni S.J."/>
            <person name="Moore L.R."/>
            <person name="Chisholm S.W."/>
        </authorList>
    </citation>
    <scope>NUCLEOTIDE SEQUENCE [LARGE SCALE GENOMIC DNA]</scope>
    <source>
        <strain evidence="2">MIT 9302</strain>
    </source>
</reference>
<dbReference type="EMBL" id="JNAM01000010">
    <property type="protein sequence ID" value="KGF97639.1"/>
    <property type="molecule type" value="Genomic_DNA"/>
</dbReference>